<dbReference type="GO" id="GO:0005634">
    <property type="term" value="C:nucleus"/>
    <property type="evidence" value="ECO:0007669"/>
    <property type="project" value="TreeGrafter"/>
</dbReference>
<accession>A0A6M3Y111</accession>
<proteinExistence type="predicted"/>
<dbReference type="PANTHER" id="PTHR12829:SF7">
    <property type="entry name" value="N6-ADENOSINE-METHYLTRANSFERASE CATALYTIC SUBUNIT"/>
    <property type="match status" value="1"/>
</dbReference>
<dbReference type="GO" id="GO:0003676">
    <property type="term" value="F:nucleic acid binding"/>
    <property type="evidence" value="ECO:0007669"/>
    <property type="project" value="InterPro"/>
</dbReference>
<keyword evidence="2 4" id="KW-0808">Transferase</keyword>
<organism evidence="4">
    <name type="scientific">viral metagenome</name>
    <dbReference type="NCBI Taxonomy" id="1070528"/>
    <lineage>
        <taxon>unclassified sequences</taxon>
        <taxon>metagenomes</taxon>
        <taxon>organismal metagenomes</taxon>
    </lineage>
</organism>
<dbReference type="InterPro" id="IPR002052">
    <property type="entry name" value="DNA_methylase_N6_adenine_CS"/>
</dbReference>
<dbReference type="SUPFAM" id="SSF53335">
    <property type="entry name" value="S-adenosyl-L-methionine-dependent methyltransferases"/>
    <property type="match status" value="1"/>
</dbReference>
<dbReference type="InterPro" id="IPR029063">
    <property type="entry name" value="SAM-dependent_MTases_sf"/>
</dbReference>
<evidence type="ECO:0000256" key="1">
    <source>
        <dbReference type="ARBA" id="ARBA00022603"/>
    </source>
</evidence>
<dbReference type="GO" id="GO:0032259">
    <property type="term" value="P:methylation"/>
    <property type="evidence" value="ECO:0007669"/>
    <property type="project" value="UniProtKB-KW"/>
</dbReference>
<dbReference type="Pfam" id="PF05063">
    <property type="entry name" value="MT-A70"/>
    <property type="match status" value="1"/>
</dbReference>
<dbReference type="PANTHER" id="PTHR12829">
    <property type="entry name" value="N6-ADENOSINE-METHYLTRANSFERASE"/>
    <property type="match status" value="1"/>
</dbReference>
<dbReference type="GO" id="GO:0001734">
    <property type="term" value="F:mRNA m(6)A methyltransferase activity"/>
    <property type="evidence" value="ECO:0007669"/>
    <property type="project" value="UniProtKB-ARBA"/>
</dbReference>
<gene>
    <name evidence="4" type="ORF">TM448B05405_0007</name>
</gene>
<evidence type="ECO:0000313" key="4">
    <source>
        <dbReference type="EMBL" id="QJI03911.1"/>
    </source>
</evidence>
<name>A0A6M3Y111_9ZZZZ</name>
<dbReference type="PROSITE" id="PS00092">
    <property type="entry name" value="N6_MTASE"/>
    <property type="match status" value="1"/>
</dbReference>
<keyword evidence="1 4" id="KW-0489">Methyltransferase</keyword>
<dbReference type="EMBL" id="MT145130">
    <property type="protein sequence ID" value="QJI03911.1"/>
    <property type="molecule type" value="Genomic_DNA"/>
</dbReference>
<dbReference type="AlphaFoldDB" id="A0A6M3Y111"/>
<evidence type="ECO:0000256" key="2">
    <source>
        <dbReference type="ARBA" id="ARBA00022679"/>
    </source>
</evidence>
<evidence type="ECO:0000256" key="3">
    <source>
        <dbReference type="ARBA" id="ARBA00022691"/>
    </source>
</evidence>
<protein>
    <submittedName>
        <fullName evidence="4">Putative methyltransferase</fullName>
    </submittedName>
</protein>
<dbReference type="Gene3D" id="3.40.50.150">
    <property type="entry name" value="Vaccinia Virus protein VP39"/>
    <property type="match status" value="1"/>
</dbReference>
<keyword evidence="3" id="KW-0949">S-adenosyl-L-methionine</keyword>
<reference evidence="4" key="1">
    <citation type="submission" date="2020-03" db="EMBL/GenBank/DDBJ databases">
        <title>The deep terrestrial virosphere.</title>
        <authorList>
            <person name="Holmfeldt K."/>
            <person name="Nilsson E."/>
            <person name="Simone D."/>
            <person name="Lopez-Fernandez M."/>
            <person name="Wu X."/>
            <person name="de Brujin I."/>
            <person name="Lundin D."/>
            <person name="Andersson A."/>
            <person name="Bertilsson S."/>
            <person name="Dopson M."/>
        </authorList>
    </citation>
    <scope>NUCLEOTIDE SEQUENCE</scope>
    <source>
        <strain evidence="4">TM448B05405</strain>
    </source>
</reference>
<dbReference type="PROSITE" id="PS51143">
    <property type="entry name" value="MT_A70"/>
    <property type="match status" value="1"/>
</dbReference>
<sequence>MQYVEKKSVDGGDNMIPFPNKKYQIIYADPPWELKYVKETIKGFNVYDLPYPQMRDEEIIGLPVKSILDKNAILFIWAIDSRIPILNKLMDAWGFNYKTVGFVWNKITKYGQYINHDGTSVNANLGKYTKKSCEFCFIGTKGNCLAKHHTQNQYYPEPKRLHSQKPKQIRNMIVKMCGDLPRIELFARPPKDILFEDESYRGWDLWGNEC</sequence>
<dbReference type="InterPro" id="IPR007757">
    <property type="entry name" value="MT-A70-like"/>
</dbReference>